<comment type="caution">
    <text evidence="1">The sequence shown here is derived from an EMBL/GenBank/DDBJ whole genome shotgun (WGS) entry which is preliminary data.</text>
</comment>
<proteinExistence type="predicted"/>
<evidence type="ECO:0000313" key="2">
    <source>
        <dbReference type="Proteomes" id="UP000324222"/>
    </source>
</evidence>
<dbReference type="AlphaFoldDB" id="A0A5B7IDX7"/>
<name>A0A5B7IDX7_PORTR</name>
<keyword evidence="2" id="KW-1185">Reference proteome</keyword>
<dbReference type="EMBL" id="VSRR010049727">
    <property type="protein sequence ID" value="MPC78924.1"/>
    <property type="molecule type" value="Genomic_DNA"/>
</dbReference>
<dbReference type="Proteomes" id="UP000324222">
    <property type="component" value="Unassembled WGS sequence"/>
</dbReference>
<protein>
    <submittedName>
        <fullName evidence="1">Uncharacterized protein</fullName>
    </submittedName>
</protein>
<sequence length="85" mass="9431">MCLAPGSGRTRCIKYAVEAPPTPYTPDSRMTTSHHLVQGRVQFFLEAMRCAVRRPAMHAVPVERVPGDAKALHHFLVFGPVTRFG</sequence>
<accession>A0A5B7IDX7</accession>
<evidence type="ECO:0000313" key="1">
    <source>
        <dbReference type="EMBL" id="MPC78924.1"/>
    </source>
</evidence>
<reference evidence="1 2" key="1">
    <citation type="submission" date="2019-05" db="EMBL/GenBank/DDBJ databases">
        <title>Another draft genome of Portunus trituberculatus and its Hox gene families provides insights of decapod evolution.</title>
        <authorList>
            <person name="Jeong J.-H."/>
            <person name="Song I."/>
            <person name="Kim S."/>
            <person name="Choi T."/>
            <person name="Kim D."/>
            <person name="Ryu S."/>
            <person name="Kim W."/>
        </authorList>
    </citation>
    <scope>NUCLEOTIDE SEQUENCE [LARGE SCALE GENOMIC DNA]</scope>
    <source>
        <tissue evidence="1">Muscle</tissue>
    </source>
</reference>
<organism evidence="1 2">
    <name type="scientific">Portunus trituberculatus</name>
    <name type="common">Swimming crab</name>
    <name type="synonym">Neptunus trituberculatus</name>
    <dbReference type="NCBI Taxonomy" id="210409"/>
    <lineage>
        <taxon>Eukaryota</taxon>
        <taxon>Metazoa</taxon>
        <taxon>Ecdysozoa</taxon>
        <taxon>Arthropoda</taxon>
        <taxon>Crustacea</taxon>
        <taxon>Multicrustacea</taxon>
        <taxon>Malacostraca</taxon>
        <taxon>Eumalacostraca</taxon>
        <taxon>Eucarida</taxon>
        <taxon>Decapoda</taxon>
        <taxon>Pleocyemata</taxon>
        <taxon>Brachyura</taxon>
        <taxon>Eubrachyura</taxon>
        <taxon>Portunoidea</taxon>
        <taxon>Portunidae</taxon>
        <taxon>Portuninae</taxon>
        <taxon>Portunus</taxon>
    </lineage>
</organism>
<gene>
    <name evidence="1" type="ORF">E2C01_073432</name>
</gene>